<evidence type="ECO:0000256" key="2">
    <source>
        <dbReference type="SAM" id="Phobius"/>
    </source>
</evidence>
<evidence type="ECO:0000256" key="1">
    <source>
        <dbReference type="SAM" id="MobiDB-lite"/>
    </source>
</evidence>
<dbReference type="Proteomes" id="UP000510869">
    <property type="component" value="Chromosome"/>
</dbReference>
<keyword evidence="4" id="KW-0255">Endonuclease</keyword>
<evidence type="ECO:0000313" key="5">
    <source>
        <dbReference type="Proteomes" id="UP000510869"/>
    </source>
</evidence>
<dbReference type="OrthoDB" id="192298at2157"/>
<dbReference type="Pfam" id="PF01844">
    <property type="entry name" value="HNH"/>
    <property type="match status" value="1"/>
</dbReference>
<accession>A0A7D6CMR3</accession>
<feature type="domain" description="HNH nuclease" evidence="3">
    <location>
        <begin position="107"/>
        <end position="158"/>
    </location>
</feature>
<organism evidence="4 5">
    <name type="scientific">Natrinema zhouii</name>
    <dbReference type="NCBI Taxonomy" id="1710539"/>
    <lineage>
        <taxon>Archaea</taxon>
        <taxon>Methanobacteriati</taxon>
        <taxon>Methanobacteriota</taxon>
        <taxon>Stenosarchaea group</taxon>
        <taxon>Halobacteria</taxon>
        <taxon>Halobacteriales</taxon>
        <taxon>Natrialbaceae</taxon>
        <taxon>Natrinema</taxon>
    </lineage>
</organism>
<dbReference type="GO" id="GO:0008270">
    <property type="term" value="F:zinc ion binding"/>
    <property type="evidence" value="ECO:0007669"/>
    <property type="project" value="InterPro"/>
</dbReference>
<keyword evidence="2" id="KW-0472">Membrane</keyword>
<keyword evidence="5" id="KW-1185">Reference proteome</keyword>
<keyword evidence="4" id="KW-0378">Hydrolase</keyword>
<name>A0A7D6CMR3_9EURY</name>
<dbReference type="EMBL" id="CP059154">
    <property type="protein sequence ID" value="QLK25215.1"/>
    <property type="molecule type" value="Genomic_DNA"/>
</dbReference>
<dbReference type="GO" id="GO:0003676">
    <property type="term" value="F:nucleic acid binding"/>
    <property type="evidence" value="ECO:0007669"/>
    <property type="project" value="InterPro"/>
</dbReference>
<dbReference type="AlphaFoldDB" id="A0A7D6CMR3"/>
<dbReference type="SMART" id="SM00507">
    <property type="entry name" value="HNHc"/>
    <property type="match status" value="1"/>
</dbReference>
<evidence type="ECO:0000259" key="3">
    <source>
        <dbReference type="SMART" id="SM00507"/>
    </source>
</evidence>
<feature type="transmembrane region" description="Helical" evidence="2">
    <location>
        <begin position="15"/>
        <end position="33"/>
    </location>
</feature>
<dbReference type="PANTHER" id="PTHR33877">
    <property type="entry name" value="SLL1193 PROTEIN"/>
    <property type="match status" value="1"/>
</dbReference>
<protein>
    <submittedName>
        <fullName evidence="4">HNH endonuclease</fullName>
    </submittedName>
</protein>
<keyword evidence="2" id="KW-0812">Transmembrane</keyword>
<reference evidence="4 5" key="1">
    <citation type="submission" date="2020-07" db="EMBL/GenBank/DDBJ databases">
        <title>Natrinema (YPL30) sp. nov. and Haloterrigena xxxxxx (YPL8) sp. nov., isolated from a salt mine.</title>
        <authorList>
            <person name="Cui H."/>
        </authorList>
    </citation>
    <scope>NUCLEOTIDE SEQUENCE [LARGE SCALE GENOMIC DNA]</scope>
    <source>
        <strain evidence="4 5">YPL13</strain>
    </source>
</reference>
<feature type="transmembrane region" description="Helical" evidence="2">
    <location>
        <begin position="45"/>
        <end position="63"/>
    </location>
</feature>
<dbReference type="PANTHER" id="PTHR33877:SF2">
    <property type="entry name" value="OS07G0170200 PROTEIN"/>
    <property type="match status" value="1"/>
</dbReference>
<dbReference type="InterPro" id="IPR002711">
    <property type="entry name" value="HNH"/>
</dbReference>
<dbReference type="InterPro" id="IPR052892">
    <property type="entry name" value="NA-targeting_endonuclease"/>
</dbReference>
<dbReference type="Gene3D" id="1.10.30.50">
    <property type="match status" value="1"/>
</dbReference>
<dbReference type="GO" id="GO:0004519">
    <property type="term" value="F:endonuclease activity"/>
    <property type="evidence" value="ECO:0007669"/>
    <property type="project" value="UniProtKB-KW"/>
</dbReference>
<proteinExistence type="predicted"/>
<keyword evidence="4" id="KW-0540">Nuclease</keyword>
<dbReference type="InterPro" id="IPR003615">
    <property type="entry name" value="HNH_nuc"/>
</dbReference>
<feature type="region of interest" description="Disordered" evidence="1">
    <location>
        <begin position="85"/>
        <end position="107"/>
    </location>
</feature>
<gene>
    <name evidence="4" type="ORF">HYG81_14100</name>
</gene>
<evidence type="ECO:0000313" key="4">
    <source>
        <dbReference type="EMBL" id="QLK25215.1"/>
    </source>
</evidence>
<dbReference type="CDD" id="cd00085">
    <property type="entry name" value="HNHc"/>
    <property type="match status" value="1"/>
</dbReference>
<keyword evidence="2" id="KW-1133">Transmembrane helix</keyword>
<sequence length="183" mass="20348">MSSKNSPENGGSGEIVPAGVLLVSLIFGGYIVWNRPFGGSTGCVWWIFLAASVLGLLYVGWGFRVVTKQSGVFAAVNWLFNDSHNDKSRSSPLNNTTEKTPPPPESLKNELYFQRADRRCEWCEERVDSPDVHHIMPRSEGGPNMPKNLIVLCPNCHRKADSGTISRSKLKYRVNEQLADLEV</sequence>